<dbReference type="AlphaFoldDB" id="A0A255Z1Z3"/>
<dbReference type="Proteomes" id="UP000216605">
    <property type="component" value="Unassembled WGS sequence"/>
</dbReference>
<evidence type="ECO:0000313" key="2">
    <source>
        <dbReference type="Proteomes" id="UP000216605"/>
    </source>
</evidence>
<proteinExistence type="predicted"/>
<dbReference type="RefSeq" id="WP_165764637.1">
    <property type="nucleotide sequence ID" value="NZ_NOXV01000282.1"/>
</dbReference>
<name>A0A255Z1Z3_9FLAO</name>
<evidence type="ECO:0000313" key="1">
    <source>
        <dbReference type="EMBL" id="OYQ35451.1"/>
    </source>
</evidence>
<feature type="non-terminal residue" evidence="1">
    <location>
        <position position="1"/>
    </location>
</feature>
<organism evidence="1 2">
    <name type="scientific">Flavobacterium cyanobacteriorum</name>
    <dbReference type="NCBI Taxonomy" id="2022802"/>
    <lineage>
        <taxon>Bacteria</taxon>
        <taxon>Pseudomonadati</taxon>
        <taxon>Bacteroidota</taxon>
        <taxon>Flavobacteriia</taxon>
        <taxon>Flavobacteriales</taxon>
        <taxon>Flavobacteriaceae</taxon>
        <taxon>Flavobacterium</taxon>
    </lineage>
</organism>
<comment type="caution">
    <text evidence="1">The sequence shown here is derived from an EMBL/GenBank/DDBJ whole genome shotgun (WGS) entry which is preliminary data.</text>
</comment>
<dbReference type="EMBL" id="NOXV01000282">
    <property type="protein sequence ID" value="OYQ35451.1"/>
    <property type="molecule type" value="Genomic_DNA"/>
</dbReference>
<sequence>TTGETSYTLYDEKGRPVRTYMANYIGGYTQADTKLDFDGTPQYTITRHKADPGSTELVVR</sequence>
<accession>A0A255Z1Z3</accession>
<feature type="non-terminal residue" evidence="1">
    <location>
        <position position="60"/>
    </location>
</feature>
<protein>
    <submittedName>
        <fullName evidence="1">Uncharacterized protein</fullName>
    </submittedName>
</protein>
<reference evidence="1 2" key="1">
    <citation type="submission" date="2017-07" db="EMBL/GenBank/DDBJ databases">
        <title>Flavobacterium cyanobacteriorum sp. nov., isolated from cyanobacterial aggregates in a eutrophic lake.</title>
        <authorList>
            <person name="Cai H."/>
        </authorList>
    </citation>
    <scope>NUCLEOTIDE SEQUENCE [LARGE SCALE GENOMIC DNA]</scope>
    <source>
        <strain evidence="1 2">TH021</strain>
    </source>
</reference>
<keyword evidence="2" id="KW-1185">Reference proteome</keyword>
<gene>
    <name evidence="1" type="ORF">CHU92_10760</name>
</gene>